<comment type="caution">
    <text evidence="1">The sequence shown here is derived from an EMBL/GenBank/DDBJ whole genome shotgun (WGS) entry which is preliminary data.</text>
</comment>
<dbReference type="Proteomes" id="UP000735302">
    <property type="component" value="Unassembled WGS sequence"/>
</dbReference>
<evidence type="ECO:0000313" key="1">
    <source>
        <dbReference type="EMBL" id="GFO44641.1"/>
    </source>
</evidence>
<dbReference type="AlphaFoldDB" id="A0AAV4DL91"/>
<sequence length="151" mass="16646">MVNDNNGASQTSDMAHNERGELKYFVNLAGTDTPEEVLIDENIATDIDKVSTDGLSKEMHKQVASKYTPPSNCKCLNVVSCNSKVFKNVGSRARYRDTSLQGIKKWLLKGLIAVAFVFDKLAKTLREDEVVEQLSGGVALLANALHRQDVF</sequence>
<organism evidence="1 2">
    <name type="scientific">Plakobranchus ocellatus</name>
    <dbReference type="NCBI Taxonomy" id="259542"/>
    <lineage>
        <taxon>Eukaryota</taxon>
        <taxon>Metazoa</taxon>
        <taxon>Spiralia</taxon>
        <taxon>Lophotrochozoa</taxon>
        <taxon>Mollusca</taxon>
        <taxon>Gastropoda</taxon>
        <taxon>Heterobranchia</taxon>
        <taxon>Euthyneura</taxon>
        <taxon>Panpulmonata</taxon>
        <taxon>Sacoglossa</taxon>
        <taxon>Placobranchoidea</taxon>
        <taxon>Plakobranchidae</taxon>
        <taxon>Plakobranchus</taxon>
    </lineage>
</organism>
<evidence type="ECO:0000313" key="2">
    <source>
        <dbReference type="Proteomes" id="UP000735302"/>
    </source>
</evidence>
<protein>
    <submittedName>
        <fullName evidence="1">Uncharacterized protein</fullName>
    </submittedName>
</protein>
<dbReference type="PANTHER" id="PTHR34239:SF2">
    <property type="entry name" value="TRANSPOSABLE ELEMENT P TRANSPOSASE_THAP9 CONSERVED DOMAIN-CONTAINING PROTEIN"/>
    <property type="match status" value="1"/>
</dbReference>
<gene>
    <name evidence="1" type="ORF">PoB_007114600</name>
</gene>
<reference evidence="1 2" key="1">
    <citation type="journal article" date="2021" name="Elife">
        <title>Chloroplast acquisition without the gene transfer in kleptoplastic sea slugs, Plakobranchus ocellatus.</title>
        <authorList>
            <person name="Maeda T."/>
            <person name="Takahashi S."/>
            <person name="Yoshida T."/>
            <person name="Shimamura S."/>
            <person name="Takaki Y."/>
            <person name="Nagai Y."/>
            <person name="Toyoda A."/>
            <person name="Suzuki Y."/>
            <person name="Arimoto A."/>
            <person name="Ishii H."/>
            <person name="Satoh N."/>
            <person name="Nishiyama T."/>
            <person name="Hasebe M."/>
            <person name="Maruyama T."/>
            <person name="Minagawa J."/>
            <person name="Obokata J."/>
            <person name="Shigenobu S."/>
        </authorList>
    </citation>
    <scope>NUCLEOTIDE SEQUENCE [LARGE SCALE GENOMIC DNA]</scope>
</reference>
<proteinExistence type="predicted"/>
<dbReference type="PANTHER" id="PTHR34239">
    <property type="entry name" value="APPLE DOMAIN-CONTAINING PROTEIN"/>
    <property type="match status" value="1"/>
</dbReference>
<dbReference type="EMBL" id="BLXT01007982">
    <property type="protein sequence ID" value="GFO44641.1"/>
    <property type="molecule type" value="Genomic_DNA"/>
</dbReference>
<keyword evidence="2" id="KW-1185">Reference proteome</keyword>
<name>A0AAV4DL91_9GAST</name>
<accession>A0AAV4DL91</accession>